<dbReference type="FunFam" id="3.40.710.10:FF:000024">
    <property type="entry name" value="Penicillin-binding protein 2"/>
    <property type="match status" value="1"/>
</dbReference>
<dbReference type="Pfam" id="PF00905">
    <property type="entry name" value="Transpeptidase"/>
    <property type="match status" value="1"/>
</dbReference>
<evidence type="ECO:0000256" key="3">
    <source>
        <dbReference type="ARBA" id="ARBA00022475"/>
    </source>
</evidence>
<dbReference type="Gene3D" id="3.90.1310.10">
    <property type="entry name" value="Penicillin-binding protein 2a (Domain 2)"/>
    <property type="match status" value="1"/>
</dbReference>
<comment type="cofactor">
    <cofactor evidence="14">
        <name>Zn(2+)</name>
        <dbReference type="ChEBI" id="CHEBI:29105"/>
    </cofactor>
    <text evidence="14">Binds one Zn(2+) ion per subunit.</text>
</comment>
<dbReference type="EMBL" id="FOUF01000038">
    <property type="protein sequence ID" value="SFM83633.1"/>
    <property type="molecule type" value="Genomic_DNA"/>
</dbReference>
<keyword evidence="5 14" id="KW-0121">Carboxypeptidase</keyword>
<gene>
    <name evidence="14" type="primary">mrdA</name>
    <name evidence="17" type="ORF">SAMN05421880_13822</name>
</gene>
<dbReference type="EC" id="3.4.16.4" evidence="14"/>
<dbReference type="InterPro" id="IPR050515">
    <property type="entry name" value="Beta-lactam/transpept"/>
</dbReference>
<evidence type="ECO:0000256" key="12">
    <source>
        <dbReference type="ARBA" id="ARBA00023136"/>
    </source>
</evidence>
<dbReference type="InterPro" id="IPR001460">
    <property type="entry name" value="PCN-bd_Tpept"/>
</dbReference>
<dbReference type="PANTHER" id="PTHR30627:SF2">
    <property type="entry name" value="PEPTIDOGLYCAN D,D-TRANSPEPTIDASE MRDA"/>
    <property type="match status" value="1"/>
</dbReference>
<keyword evidence="4 14" id="KW-0997">Cell inner membrane</keyword>
<keyword evidence="9 14" id="KW-0133">Cell shape</keyword>
<evidence type="ECO:0000256" key="2">
    <source>
        <dbReference type="ARBA" id="ARBA00004236"/>
    </source>
</evidence>
<dbReference type="UniPathway" id="UPA00219"/>
<dbReference type="Gene3D" id="3.40.710.10">
    <property type="entry name" value="DD-peptidase/beta-lactamase superfamily"/>
    <property type="match status" value="1"/>
</dbReference>
<dbReference type="PANTHER" id="PTHR30627">
    <property type="entry name" value="PEPTIDOGLYCAN D,D-TRANSPEPTIDASE"/>
    <property type="match status" value="1"/>
</dbReference>
<evidence type="ECO:0000256" key="10">
    <source>
        <dbReference type="ARBA" id="ARBA00022984"/>
    </source>
</evidence>
<dbReference type="InterPro" id="IPR012338">
    <property type="entry name" value="Beta-lactam/transpept-like"/>
</dbReference>
<evidence type="ECO:0000256" key="7">
    <source>
        <dbReference type="ARBA" id="ARBA00022692"/>
    </source>
</evidence>
<feature type="binding site" evidence="14">
    <location>
        <position position="388"/>
    </location>
    <ligand>
        <name>Zn(2+)</name>
        <dbReference type="ChEBI" id="CHEBI:29105"/>
    </ligand>
</feature>
<evidence type="ECO:0000259" key="16">
    <source>
        <dbReference type="Pfam" id="PF03717"/>
    </source>
</evidence>
<dbReference type="HAMAP" id="MF_02081">
    <property type="entry name" value="MrdA_transpept"/>
    <property type="match status" value="1"/>
</dbReference>
<evidence type="ECO:0000313" key="18">
    <source>
        <dbReference type="Proteomes" id="UP000199561"/>
    </source>
</evidence>
<evidence type="ECO:0000313" key="17">
    <source>
        <dbReference type="EMBL" id="SFM83633.1"/>
    </source>
</evidence>
<evidence type="ECO:0000259" key="15">
    <source>
        <dbReference type="Pfam" id="PF00905"/>
    </source>
</evidence>
<dbReference type="RefSeq" id="WP_090672109.1">
    <property type="nucleotide sequence ID" value="NZ_FOUF01000038.1"/>
</dbReference>
<keyword evidence="14" id="KW-0479">Metal-binding</keyword>
<evidence type="ECO:0000256" key="4">
    <source>
        <dbReference type="ARBA" id="ARBA00022519"/>
    </source>
</evidence>
<dbReference type="SUPFAM" id="SSF56519">
    <property type="entry name" value="Penicillin binding protein dimerisation domain"/>
    <property type="match status" value="1"/>
</dbReference>
<keyword evidence="17" id="KW-0808">Transferase</keyword>
<dbReference type="Gene3D" id="3.30.1390.30">
    <property type="entry name" value="Penicillin-binding protein 2a, domain 3"/>
    <property type="match status" value="1"/>
</dbReference>
<dbReference type="STRING" id="52442.SAMN05421880_13822"/>
<keyword evidence="8 14" id="KW-0378">Hydrolase</keyword>
<dbReference type="AlphaFoldDB" id="A0A1I4U4L4"/>
<dbReference type="GO" id="GO:0006508">
    <property type="term" value="P:proteolysis"/>
    <property type="evidence" value="ECO:0007669"/>
    <property type="project" value="UniProtKB-KW"/>
</dbReference>
<dbReference type="GO" id="GO:0071555">
    <property type="term" value="P:cell wall organization"/>
    <property type="evidence" value="ECO:0007669"/>
    <property type="project" value="UniProtKB-KW"/>
</dbReference>
<keyword evidence="12 14" id="KW-0472">Membrane</keyword>
<keyword evidence="11 14" id="KW-1133">Transmembrane helix</keyword>
<dbReference type="NCBIfam" id="TIGR03423">
    <property type="entry name" value="pbp2_mrdA"/>
    <property type="match status" value="1"/>
</dbReference>
<keyword evidence="3 14" id="KW-1003">Cell membrane</keyword>
<comment type="catalytic activity">
    <reaction evidence="14">
        <text>Preferential cleavage: (Ac)2-L-Lys-D-Ala-|-D-Ala. Also transpeptidation of peptidyl-alanyl moieties that are N-acyl substituents of D-alanine.</text>
        <dbReference type="EC" id="3.4.16.4"/>
    </reaction>
</comment>
<evidence type="ECO:0000256" key="13">
    <source>
        <dbReference type="ARBA" id="ARBA00023316"/>
    </source>
</evidence>
<dbReference type="GO" id="GO:0008360">
    <property type="term" value="P:regulation of cell shape"/>
    <property type="evidence" value="ECO:0007669"/>
    <property type="project" value="UniProtKB-KW"/>
</dbReference>
<feature type="active site" description="Acyl-ester intermediate" evidence="14">
    <location>
        <position position="330"/>
    </location>
</feature>
<dbReference type="InterPro" id="IPR005311">
    <property type="entry name" value="PBP_dimer"/>
</dbReference>
<keyword evidence="10 14" id="KW-0573">Peptidoglycan synthesis</keyword>
<dbReference type="InterPro" id="IPR036138">
    <property type="entry name" value="PBP_dimer_sf"/>
</dbReference>
<dbReference type="GO" id="GO:0008658">
    <property type="term" value="F:penicillin binding"/>
    <property type="evidence" value="ECO:0007669"/>
    <property type="project" value="InterPro"/>
</dbReference>
<dbReference type="GO" id="GO:0016740">
    <property type="term" value="F:transferase activity"/>
    <property type="evidence" value="ECO:0007669"/>
    <property type="project" value="UniProtKB-KW"/>
</dbReference>
<reference evidence="17 18" key="1">
    <citation type="submission" date="2016-10" db="EMBL/GenBank/DDBJ databases">
        <authorList>
            <person name="de Groot N.N."/>
        </authorList>
    </citation>
    <scope>NUCLEOTIDE SEQUENCE [LARGE SCALE GENOMIC DNA]</scope>
    <source>
        <strain evidence="17 18">Nm146</strain>
    </source>
</reference>
<comment type="similarity">
    <text evidence="14">Belongs to the transpeptidase family. MrdA subfamily.</text>
</comment>
<feature type="domain" description="Penicillin-binding protein dimerisation" evidence="16">
    <location>
        <begin position="65"/>
        <end position="239"/>
    </location>
</feature>
<feature type="binding site" evidence="14">
    <location>
        <position position="354"/>
    </location>
    <ligand>
        <name>Zn(2+)</name>
        <dbReference type="ChEBI" id="CHEBI:29105"/>
    </ligand>
</feature>
<accession>A0A1I4U4L4</accession>
<keyword evidence="18" id="KW-1185">Reference proteome</keyword>
<dbReference type="Proteomes" id="UP000199561">
    <property type="component" value="Unassembled WGS sequence"/>
</dbReference>
<dbReference type="Pfam" id="PF03717">
    <property type="entry name" value="PBP_dimer"/>
    <property type="match status" value="1"/>
</dbReference>
<keyword evidence="6 14" id="KW-0645">Protease</keyword>
<evidence type="ECO:0000256" key="9">
    <source>
        <dbReference type="ARBA" id="ARBA00022960"/>
    </source>
</evidence>
<comment type="subcellular location">
    <subcellularLocation>
        <location evidence="14">Cell inner membrane</location>
        <topology evidence="14">Single-pass membrane protein</topology>
    </subcellularLocation>
    <subcellularLocation>
        <location evidence="2">Cell membrane</location>
    </subcellularLocation>
    <subcellularLocation>
        <location evidence="1">Membrane</location>
        <topology evidence="1">Single-pass membrane protein</topology>
    </subcellularLocation>
</comment>
<comment type="pathway">
    <text evidence="14">Cell wall biogenesis; peptidoglycan biosynthesis.</text>
</comment>
<dbReference type="GO" id="GO:0009252">
    <property type="term" value="P:peptidoglycan biosynthetic process"/>
    <property type="evidence" value="ECO:0007669"/>
    <property type="project" value="UniProtKB-UniRule"/>
</dbReference>
<dbReference type="GO" id="GO:0071972">
    <property type="term" value="F:peptidoglycan L,D-transpeptidase activity"/>
    <property type="evidence" value="ECO:0007669"/>
    <property type="project" value="TreeGrafter"/>
</dbReference>
<sequence>MNYDVELRNHLKELRSFHIRLAIAAIFVVLLFCLLLARFFYLQVIRSEHYTTLAEANRIAIMPLVPNRGLIFDRNGIALAQNHTTYTLEIIPDKVTNLEAAIEELATLIEITPEDHRRFNKLKRENTRFKSLPIRTRLSDAEVARFAANRYRFPGIEIKARLLRHYPYAELLSHVIGYIGRISDKDLEQLERDNALENYRGSSHIGRIGLEQSYEKELHGITGFEEVEIDVAGRHVRTLSRTPPVAGNDLTLSLDIKLQQAAETAFGDYRGALIAMDPENGEILAFVSKPGFDPNLFVDGIDHLNWRLLNESIDRPLNNRALRGVYPPGSTFKPFMALAGLELGKRTFSYSISDPGYFSLPGSQHRFRDWKPGGHGRVNLHKSLVVSCDTYYYMLAHDLGINNIFSYISQFGFGKRTEIDIPGEVAGLLPSPDWKKKRFNQNWFPGDTISVGIGQGYNLSTPLQLTFATMLLANEGIAYRPHFVKQIHDNKNGQVYAHKAKPMYTLDIKKENMAHVRNALVDVTRPGGTAARAGANTAYTFAGKTGTSQVINIKQGERYNANKINERHRDHALFTAYAPADNPKIVLTVLVENGGSGGSTAAPIARQVLDYFFLGKMPEPLLAGTAGNPQR</sequence>
<dbReference type="SUPFAM" id="SSF56601">
    <property type="entry name" value="beta-lactamase/transpeptidase-like"/>
    <property type="match status" value="1"/>
</dbReference>
<keyword evidence="14" id="KW-0862">Zinc</keyword>
<keyword evidence="13 14" id="KW-0961">Cell wall biogenesis/degradation</keyword>
<dbReference type="GO" id="GO:0005886">
    <property type="term" value="C:plasma membrane"/>
    <property type="evidence" value="ECO:0007669"/>
    <property type="project" value="UniProtKB-SubCell"/>
</dbReference>
<evidence type="ECO:0000256" key="6">
    <source>
        <dbReference type="ARBA" id="ARBA00022670"/>
    </source>
</evidence>
<dbReference type="GO" id="GO:0009002">
    <property type="term" value="F:serine-type D-Ala-D-Ala carboxypeptidase activity"/>
    <property type="evidence" value="ECO:0007669"/>
    <property type="project" value="UniProtKB-UniRule"/>
</dbReference>
<dbReference type="GO" id="GO:0008270">
    <property type="term" value="F:zinc ion binding"/>
    <property type="evidence" value="ECO:0007669"/>
    <property type="project" value="UniProtKB-UniRule"/>
</dbReference>
<comment type="function">
    <text evidence="14">Catalyzes cross-linking of the peptidoglycan cell wall.</text>
</comment>
<evidence type="ECO:0000256" key="1">
    <source>
        <dbReference type="ARBA" id="ARBA00004167"/>
    </source>
</evidence>
<proteinExistence type="inferred from homology"/>
<organism evidence="17 18">
    <name type="scientific">Nitrosomonas nitrosa</name>
    <dbReference type="NCBI Taxonomy" id="52442"/>
    <lineage>
        <taxon>Bacteria</taxon>
        <taxon>Pseudomonadati</taxon>
        <taxon>Pseudomonadota</taxon>
        <taxon>Betaproteobacteria</taxon>
        <taxon>Nitrosomonadales</taxon>
        <taxon>Nitrosomonadaceae</taxon>
        <taxon>Nitrosomonas</taxon>
    </lineage>
</organism>
<evidence type="ECO:0000256" key="14">
    <source>
        <dbReference type="HAMAP-Rule" id="MF_02081"/>
    </source>
</evidence>
<feature type="domain" description="Penicillin-binding protein transpeptidase" evidence="15">
    <location>
        <begin position="271"/>
        <end position="609"/>
    </location>
</feature>
<feature type="binding site" evidence="14">
    <location>
        <position position="369"/>
    </location>
    <ligand>
        <name>Zn(2+)</name>
        <dbReference type="ChEBI" id="CHEBI:29105"/>
    </ligand>
</feature>
<feature type="transmembrane region" description="Helical" evidence="14">
    <location>
        <begin position="21"/>
        <end position="41"/>
    </location>
</feature>
<feature type="binding site" evidence="14">
    <location>
        <position position="375"/>
    </location>
    <ligand>
        <name>Zn(2+)</name>
        <dbReference type="ChEBI" id="CHEBI:29105"/>
    </ligand>
</feature>
<keyword evidence="7 14" id="KW-0812">Transmembrane</keyword>
<evidence type="ECO:0000256" key="5">
    <source>
        <dbReference type="ARBA" id="ARBA00022645"/>
    </source>
</evidence>
<evidence type="ECO:0000256" key="8">
    <source>
        <dbReference type="ARBA" id="ARBA00022801"/>
    </source>
</evidence>
<protein>
    <recommendedName>
        <fullName evidence="14">Peptidoglycan D,D-transpeptidase MrdA</fullName>
        <ecNumber evidence="14">3.4.16.4</ecNumber>
    </recommendedName>
    <alternativeName>
        <fullName evidence="14">Penicillin-binding protein 2</fullName>
        <shortName evidence="14">PBP-2</shortName>
    </alternativeName>
</protein>
<dbReference type="InterPro" id="IPR017790">
    <property type="entry name" value="Penicillin-binding_protein_2"/>
</dbReference>
<evidence type="ECO:0000256" key="11">
    <source>
        <dbReference type="ARBA" id="ARBA00022989"/>
    </source>
</evidence>
<name>A0A1I4U4L4_9PROT</name>